<dbReference type="Gene3D" id="3.30.70.660">
    <property type="entry name" value="Pseudouridine synthase I, catalytic domain, C-terminal subdomain"/>
    <property type="match status" value="1"/>
</dbReference>
<dbReference type="InterPro" id="IPR020097">
    <property type="entry name" value="PsdUridine_synth_TruA_a/b_dom"/>
</dbReference>
<accession>A0A0M4LHQ3</accession>
<evidence type="ECO:0000256" key="2">
    <source>
        <dbReference type="ARBA" id="ARBA00022694"/>
    </source>
</evidence>
<feature type="active site" description="Nucleophile" evidence="4 5">
    <location>
        <position position="52"/>
    </location>
</feature>
<dbReference type="InterPro" id="IPR001406">
    <property type="entry name" value="PsdUridine_synth_TruA"/>
</dbReference>
<dbReference type="Pfam" id="PF01416">
    <property type="entry name" value="PseudoU_synth_1"/>
    <property type="match status" value="2"/>
</dbReference>
<dbReference type="GO" id="GO:0031119">
    <property type="term" value="P:tRNA pseudouridine synthesis"/>
    <property type="evidence" value="ECO:0007669"/>
    <property type="project" value="UniProtKB-UniRule"/>
</dbReference>
<dbReference type="PIRSF" id="PIRSF001430">
    <property type="entry name" value="tRNA_psdUrid_synth"/>
    <property type="match status" value="1"/>
</dbReference>
<evidence type="ECO:0000256" key="5">
    <source>
        <dbReference type="PIRSR" id="PIRSR001430-1"/>
    </source>
</evidence>
<dbReference type="Gene3D" id="3.30.70.580">
    <property type="entry name" value="Pseudouridine synthase I, catalytic domain, N-terminal subdomain"/>
    <property type="match status" value="1"/>
</dbReference>
<dbReference type="AlphaFoldDB" id="A0A0M4LHQ3"/>
<name>A0A0M4LHQ3_9GAMM</name>
<proteinExistence type="inferred from homology"/>
<evidence type="ECO:0000256" key="6">
    <source>
        <dbReference type="PIRSR" id="PIRSR001430-2"/>
    </source>
</evidence>
<dbReference type="NCBIfam" id="TIGR00071">
    <property type="entry name" value="hisT_truA"/>
    <property type="match status" value="1"/>
</dbReference>
<dbReference type="FunFam" id="3.30.70.580:FF:000001">
    <property type="entry name" value="tRNA pseudouridine synthase A"/>
    <property type="match status" value="1"/>
</dbReference>
<comment type="caution">
    <text evidence="4">Lacks conserved residue(s) required for the propagation of feature annotation.</text>
</comment>
<protein>
    <recommendedName>
        <fullName evidence="4">tRNA pseudouridine synthase A</fullName>
        <ecNumber evidence="4">5.4.99.12</ecNumber>
    </recommendedName>
    <alternativeName>
        <fullName evidence="4">tRNA pseudouridine(38-40) synthase</fullName>
    </alternativeName>
    <alternativeName>
        <fullName evidence="4">tRNA pseudouridylate synthase I</fullName>
    </alternativeName>
    <alternativeName>
        <fullName evidence="4">tRNA-uridine isomerase I</fullName>
    </alternativeName>
</protein>
<dbReference type="CDD" id="cd02570">
    <property type="entry name" value="PseudoU_synth_EcTruA"/>
    <property type="match status" value="1"/>
</dbReference>
<dbReference type="EC" id="5.4.99.12" evidence="4"/>
<feature type="domain" description="Pseudouridine synthase I TruA alpha/beta" evidence="8">
    <location>
        <begin position="8"/>
        <end position="103"/>
    </location>
</feature>
<comment type="function">
    <text evidence="4">Formation of pseudouridine at positions 38, 39 and 40 in the anticodon stem and loop of transfer RNAs.</text>
</comment>
<comment type="subunit">
    <text evidence="4">Homodimer.</text>
</comment>
<organism evidence="9 10">
    <name type="scientific">Candidatus Pseudothioglobus singularis PS1</name>
    <dbReference type="NCBI Taxonomy" id="1125411"/>
    <lineage>
        <taxon>Bacteria</taxon>
        <taxon>Pseudomonadati</taxon>
        <taxon>Pseudomonadota</taxon>
        <taxon>Gammaproteobacteria</taxon>
        <taxon>Candidatus Pseudothioglobaceae</taxon>
        <taxon>Candidatus Pseudothioglobus</taxon>
    </lineage>
</organism>
<dbReference type="HAMAP" id="MF_00171">
    <property type="entry name" value="TruA"/>
    <property type="match status" value="1"/>
</dbReference>
<dbReference type="SUPFAM" id="SSF55120">
    <property type="entry name" value="Pseudouridine synthase"/>
    <property type="match status" value="1"/>
</dbReference>
<evidence type="ECO:0000256" key="7">
    <source>
        <dbReference type="RuleBase" id="RU003792"/>
    </source>
</evidence>
<dbReference type="PATRIC" id="fig|1125411.7.peg.1504"/>
<dbReference type="RefSeq" id="WP_053820603.1">
    <property type="nucleotide sequence ID" value="NZ_CP006911.1"/>
</dbReference>
<gene>
    <name evidence="4" type="primary">truA</name>
    <name evidence="9" type="ORF">W908_07620</name>
</gene>
<dbReference type="InterPro" id="IPR020103">
    <property type="entry name" value="PsdUridine_synth_cat_dom_sf"/>
</dbReference>
<dbReference type="GO" id="GO:0003723">
    <property type="term" value="F:RNA binding"/>
    <property type="evidence" value="ECO:0007669"/>
    <property type="project" value="InterPro"/>
</dbReference>
<evidence type="ECO:0000256" key="3">
    <source>
        <dbReference type="ARBA" id="ARBA00023235"/>
    </source>
</evidence>
<evidence type="ECO:0000256" key="4">
    <source>
        <dbReference type="HAMAP-Rule" id="MF_00171"/>
    </source>
</evidence>
<dbReference type="PANTHER" id="PTHR11142">
    <property type="entry name" value="PSEUDOURIDYLATE SYNTHASE"/>
    <property type="match status" value="1"/>
</dbReference>
<comment type="similarity">
    <text evidence="1 4 7">Belongs to the tRNA pseudouridine synthase TruA family.</text>
</comment>
<dbReference type="EMBL" id="CP006911">
    <property type="protein sequence ID" value="ALE02402.1"/>
    <property type="molecule type" value="Genomic_DNA"/>
</dbReference>
<dbReference type="GO" id="GO:0160147">
    <property type="term" value="F:tRNA pseudouridine(38-40) synthase activity"/>
    <property type="evidence" value="ECO:0007669"/>
    <property type="project" value="UniProtKB-EC"/>
</dbReference>
<dbReference type="STRING" id="1125411.W908_07620"/>
<comment type="catalytic activity">
    <reaction evidence="4 7">
        <text>uridine(38/39/40) in tRNA = pseudouridine(38/39/40) in tRNA</text>
        <dbReference type="Rhea" id="RHEA:22376"/>
        <dbReference type="Rhea" id="RHEA-COMP:10085"/>
        <dbReference type="Rhea" id="RHEA-COMP:10087"/>
        <dbReference type="ChEBI" id="CHEBI:65314"/>
        <dbReference type="ChEBI" id="CHEBI:65315"/>
        <dbReference type="EC" id="5.4.99.12"/>
    </reaction>
</comment>
<sequence length="247" mass="28065">MKIALGVEYFGKNFHGWQVQKSGLRTVQSSVEASLSKVANHPVRVFCSGRTDAGVHAMEQVIHFETSVIRTERAWLFGGNVNLPSDVNFKWVKEVSDDFHARFSAFARSYEYKIHHNPVRSSLKGDYYLWEPRSLDITKMQTAADLLVGEHDFSCFRGSLCQAKSPIKTIEYIQIESSTDEMIISIKANAFLHHMVRNIVGTLLKIGRGEKNIEWMTSVLASKDRREAGPTAEPQGLYFIKAFYEEI</sequence>
<dbReference type="InterPro" id="IPR020094">
    <property type="entry name" value="TruA/RsuA/RluB/E/F_N"/>
</dbReference>
<evidence type="ECO:0000256" key="1">
    <source>
        <dbReference type="ARBA" id="ARBA00009375"/>
    </source>
</evidence>
<dbReference type="PANTHER" id="PTHR11142:SF0">
    <property type="entry name" value="TRNA PSEUDOURIDINE SYNTHASE-LIKE 1"/>
    <property type="match status" value="1"/>
</dbReference>
<dbReference type="InterPro" id="IPR020095">
    <property type="entry name" value="PsdUridine_synth_TruA_C"/>
</dbReference>
<dbReference type="OrthoDB" id="9811823at2"/>
<evidence type="ECO:0000313" key="9">
    <source>
        <dbReference type="EMBL" id="ALE02402.1"/>
    </source>
</evidence>
<keyword evidence="3 4" id="KW-0413">Isomerase</keyword>
<keyword evidence="10" id="KW-1185">Reference proteome</keyword>
<dbReference type="KEGG" id="tsn:W908_07620"/>
<dbReference type="Proteomes" id="UP000068905">
    <property type="component" value="Chromosome"/>
</dbReference>
<evidence type="ECO:0000259" key="8">
    <source>
        <dbReference type="Pfam" id="PF01416"/>
    </source>
</evidence>
<keyword evidence="2 4" id="KW-0819">tRNA processing</keyword>
<feature type="binding site" evidence="4 6">
    <location>
        <position position="110"/>
    </location>
    <ligand>
        <name>substrate</name>
    </ligand>
</feature>
<reference evidence="9 10" key="1">
    <citation type="journal article" date="2015" name="Genome Announc.">
        <title>Genome Sequence of 'Candidatus Thioglobus singularis' Strain PS1, a Mixotroph from the SUP05 Clade of Marine Gammaproteobacteria.</title>
        <authorList>
            <person name="Marshall K.T."/>
            <person name="Morris R.M."/>
        </authorList>
    </citation>
    <scope>NUCLEOTIDE SEQUENCE [LARGE SCALE GENOMIC DNA]</scope>
    <source>
        <strain evidence="9 10">PS1</strain>
    </source>
</reference>
<evidence type="ECO:0000313" key="10">
    <source>
        <dbReference type="Proteomes" id="UP000068905"/>
    </source>
</evidence>
<feature type="domain" description="Pseudouridine synthase I TruA alpha/beta" evidence="8">
    <location>
        <begin position="143"/>
        <end position="245"/>
    </location>
</feature>